<evidence type="ECO:0000256" key="1">
    <source>
        <dbReference type="SAM" id="MobiDB-lite"/>
    </source>
</evidence>
<gene>
    <name evidence="2" type="ORF">MPRF_12990</name>
</gene>
<accession>A0A7I7TYZ4</accession>
<name>A0A7I7TYZ4_MYCPF</name>
<evidence type="ECO:0008006" key="4">
    <source>
        <dbReference type="Google" id="ProtNLM"/>
    </source>
</evidence>
<reference evidence="2 3" key="1">
    <citation type="journal article" date="2019" name="Emerg. Microbes Infect.">
        <title>Comprehensive subspecies identification of 175 nontuberculous mycobacteria species based on 7547 genomic profiles.</title>
        <authorList>
            <person name="Matsumoto Y."/>
            <person name="Kinjo T."/>
            <person name="Motooka D."/>
            <person name="Nabeya D."/>
            <person name="Jung N."/>
            <person name="Uechi K."/>
            <person name="Horii T."/>
            <person name="Iida T."/>
            <person name="Fujita J."/>
            <person name="Nakamura S."/>
        </authorList>
    </citation>
    <scope>NUCLEOTIDE SEQUENCE [LARGE SCALE GENOMIC DNA]</scope>
    <source>
        <strain evidence="2 3">JCM 6367</strain>
    </source>
</reference>
<proteinExistence type="predicted"/>
<protein>
    <recommendedName>
        <fullName evidence="4">ESX-1 secretion-associated protein</fullName>
    </recommendedName>
</protein>
<evidence type="ECO:0000313" key="2">
    <source>
        <dbReference type="EMBL" id="BBY74400.1"/>
    </source>
</evidence>
<sequence>MTDKLEVDTSELRRAGEVFVSAAEQFASLQADAPLGEAAAAVPQLKTAVACIAAKTTVATEVAGIVVAARKFGADLVSSANEYDATDEDSARNIDGVEIPAPR</sequence>
<dbReference type="AlphaFoldDB" id="A0A7I7TYZ4"/>
<dbReference type="EMBL" id="AP022598">
    <property type="protein sequence ID" value="BBY74400.1"/>
    <property type="molecule type" value="Genomic_DNA"/>
</dbReference>
<dbReference type="RefSeq" id="WP_163765817.1">
    <property type="nucleotide sequence ID" value="NZ_AP022598.1"/>
</dbReference>
<dbReference type="Proteomes" id="UP000466554">
    <property type="component" value="Chromosome"/>
</dbReference>
<organism evidence="2 3">
    <name type="scientific">Mycolicibacterium parafortuitum</name>
    <name type="common">Mycobacterium parafortuitum</name>
    <dbReference type="NCBI Taxonomy" id="39692"/>
    <lineage>
        <taxon>Bacteria</taxon>
        <taxon>Bacillati</taxon>
        <taxon>Actinomycetota</taxon>
        <taxon>Actinomycetes</taxon>
        <taxon>Mycobacteriales</taxon>
        <taxon>Mycobacteriaceae</taxon>
        <taxon>Mycolicibacterium</taxon>
    </lineage>
</organism>
<evidence type="ECO:0000313" key="3">
    <source>
        <dbReference type="Proteomes" id="UP000466554"/>
    </source>
</evidence>
<feature type="region of interest" description="Disordered" evidence="1">
    <location>
        <begin position="82"/>
        <end position="103"/>
    </location>
</feature>